<dbReference type="Gene3D" id="3.20.20.80">
    <property type="entry name" value="Glycosidases"/>
    <property type="match status" value="1"/>
</dbReference>
<dbReference type="Proteomes" id="UP000003773">
    <property type="component" value="Unassembled WGS sequence"/>
</dbReference>
<dbReference type="InterPro" id="IPR036779">
    <property type="entry name" value="LysM_dom_sf"/>
</dbReference>
<comment type="similarity">
    <text evidence="1">Belongs to the glycosyl hydrolase 25 family.</text>
</comment>
<feature type="domain" description="LysM" evidence="4">
    <location>
        <begin position="386"/>
        <end position="429"/>
    </location>
</feature>
<organism evidence="5 6">
    <name type="scientific">Bifidobacterium adolescentis L2-32</name>
    <dbReference type="NCBI Taxonomy" id="411481"/>
    <lineage>
        <taxon>Bacteria</taxon>
        <taxon>Bacillati</taxon>
        <taxon>Actinomycetota</taxon>
        <taxon>Actinomycetes</taxon>
        <taxon>Bifidobacteriales</taxon>
        <taxon>Bifidobacteriaceae</taxon>
        <taxon>Bifidobacterium</taxon>
    </lineage>
</organism>
<dbReference type="GO" id="GO:0016052">
    <property type="term" value="P:carbohydrate catabolic process"/>
    <property type="evidence" value="ECO:0007669"/>
    <property type="project" value="TreeGrafter"/>
</dbReference>
<dbReference type="InterPro" id="IPR017853">
    <property type="entry name" value="GH"/>
</dbReference>
<dbReference type="GO" id="GO:0009253">
    <property type="term" value="P:peptidoglycan catabolic process"/>
    <property type="evidence" value="ECO:0007669"/>
    <property type="project" value="InterPro"/>
</dbReference>
<dbReference type="InterPro" id="IPR018392">
    <property type="entry name" value="LysM"/>
</dbReference>
<dbReference type="GO" id="GO:0016998">
    <property type="term" value="P:cell wall macromolecule catabolic process"/>
    <property type="evidence" value="ECO:0007669"/>
    <property type="project" value="InterPro"/>
</dbReference>
<dbReference type="InterPro" id="IPR018077">
    <property type="entry name" value="Glyco_hydro_fam25_subgr"/>
</dbReference>
<dbReference type="InterPro" id="IPR002053">
    <property type="entry name" value="Glyco_hydro_25"/>
</dbReference>
<dbReference type="SMART" id="SM01095">
    <property type="entry name" value="Cpl-7"/>
    <property type="match status" value="1"/>
</dbReference>
<dbReference type="CDD" id="cd00118">
    <property type="entry name" value="LysM"/>
    <property type="match status" value="2"/>
</dbReference>
<evidence type="ECO:0000256" key="1">
    <source>
        <dbReference type="ARBA" id="ARBA00010646"/>
    </source>
</evidence>
<dbReference type="SMART" id="SM00257">
    <property type="entry name" value="LysM"/>
    <property type="match status" value="2"/>
</dbReference>
<protein>
    <submittedName>
        <fullName evidence="5">Glycosyl hydrolase family 25</fullName>
    </submittedName>
</protein>
<dbReference type="GO" id="GO:0003796">
    <property type="term" value="F:lysozyme activity"/>
    <property type="evidence" value="ECO:0007669"/>
    <property type="project" value="InterPro"/>
</dbReference>
<evidence type="ECO:0000313" key="5">
    <source>
        <dbReference type="EMBL" id="EDN82835.1"/>
    </source>
</evidence>
<accession>A7A5J7</accession>
<reference evidence="5 6" key="1">
    <citation type="submission" date="2007-04" db="EMBL/GenBank/DDBJ databases">
        <authorList>
            <person name="Fulton L."/>
            <person name="Clifton S."/>
            <person name="Fulton B."/>
            <person name="Xu J."/>
            <person name="Minx P."/>
            <person name="Pepin K.H."/>
            <person name="Johnson M."/>
            <person name="Thiruvilangam P."/>
            <person name="Bhonagiri V."/>
            <person name="Nash W.E."/>
            <person name="Mardis E.R."/>
            <person name="Wilson R.K."/>
        </authorList>
    </citation>
    <scope>NUCLEOTIDE SEQUENCE [LARGE SCALE GENOMIC DNA]</scope>
    <source>
        <strain evidence="5 6">L2-32</strain>
    </source>
</reference>
<gene>
    <name evidence="5" type="ORF">BIFADO_01116</name>
</gene>
<dbReference type="PANTHER" id="PTHR34135:SF2">
    <property type="entry name" value="LYSOZYME"/>
    <property type="match status" value="1"/>
</dbReference>
<dbReference type="Pfam" id="PF01476">
    <property type="entry name" value="LysM"/>
    <property type="match status" value="2"/>
</dbReference>
<keyword evidence="2 5" id="KW-0378">Hydrolase</keyword>
<dbReference type="AlphaFoldDB" id="A7A5J7"/>
<sequence length="429" mass="47064">MAFLFLKEVCLKIFGKKSPKHKKIPRNMRLPFAGLVVALCMIIAPIASANMNVIDVSGWQSADVTRVVDADAAVVKVTEGGGYVNPSWRSQIDWARQTGKACGGYHYADGGNVTAEVNHYLNQFNGYVGQCVLALDWESYGNHAWGNGDWVRQWVNQVYSRTKVWPMVYVQDSAVYQIPSDVRSHCMLWKAQYASMNATGWQSTPWNAGSKGEGMVQYASTGYLNGVGPLDLNLFFGERDAWQKIANGDRGKTKTEVRHDPVKPQVTTTPDYNDMATKVIRGVYGNGNERRQALGGAYDRVMAIVNQRLGGGSTVSAPANTNCGSVCVTVKSGDTLSTIAARNGGSWNQYTGYRSGNPNIIYAGETVCRRGTGVARQPVSNTYSTHRYTVRSGDTLSGIAGYYKVNMYSIHGYRSGNPALIYPGETLYW</sequence>
<dbReference type="CDD" id="cd06417">
    <property type="entry name" value="GH25_LysA-like"/>
    <property type="match status" value="1"/>
</dbReference>
<dbReference type="HOGENOM" id="CLU_044973_1_2_11"/>
<dbReference type="SUPFAM" id="SSF54106">
    <property type="entry name" value="LysM domain"/>
    <property type="match status" value="2"/>
</dbReference>
<evidence type="ECO:0000256" key="2">
    <source>
        <dbReference type="ARBA" id="ARBA00022801"/>
    </source>
</evidence>
<name>A7A5J7_BIFAD</name>
<comment type="caution">
    <text evidence="5">The sequence shown here is derived from an EMBL/GenBank/DDBJ whole genome shotgun (WGS) entry which is preliminary data.</text>
</comment>
<reference evidence="5 6" key="2">
    <citation type="submission" date="2007-05" db="EMBL/GenBank/DDBJ databases">
        <title>Draft genome sequence of Bifidobacterium adolescentis (L2-32).</title>
        <authorList>
            <person name="Sudarsanam P."/>
            <person name="Ley R."/>
            <person name="Guruge J."/>
            <person name="Turnbaugh P.J."/>
            <person name="Mahowald M."/>
            <person name="Liep D."/>
            <person name="Gordon J."/>
        </authorList>
    </citation>
    <scope>NUCLEOTIDE SEQUENCE [LARGE SCALE GENOMIC DNA]</scope>
    <source>
        <strain evidence="5 6">L2-32</strain>
    </source>
</reference>
<dbReference type="PROSITE" id="PS51904">
    <property type="entry name" value="GLYCOSYL_HYDROL_F25_2"/>
    <property type="match status" value="1"/>
</dbReference>
<evidence type="ECO:0000313" key="6">
    <source>
        <dbReference type="Proteomes" id="UP000003773"/>
    </source>
</evidence>
<dbReference type="PROSITE" id="PS51782">
    <property type="entry name" value="LYSM"/>
    <property type="match status" value="1"/>
</dbReference>
<dbReference type="Gene3D" id="3.10.350.10">
    <property type="entry name" value="LysM domain"/>
    <property type="match status" value="2"/>
</dbReference>
<dbReference type="SUPFAM" id="SSF51445">
    <property type="entry name" value="(Trans)glycosidases"/>
    <property type="match status" value="1"/>
</dbReference>
<dbReference type="SMART" id="SM00641">
    <property type="entry name" value="Glyco_25"/>
    <property type="match status" value="1"/>
</dbReference>
<proteinExistence type="inferred from homology"/>
<dbReference type="PANTHER" id="PTHR34135">
    <property type="entry name" value="LYSOZYME"/>
    <property type="match status" value="1"/>
</dbReference>
<dbReference type="Pfam" id="PF01183">
    <property type="entry name" value="Glyco_hydro_25"/>
    <property type="match status" value="1"/>
</dbReference>
<evidence type="ECO:0000259" key="4">
    <source>
        <dbReference type="PROSITE" id="PS51782"/>
    </source>
</evidence>
<dbReference type="InterPro" id="IPR013168">
    <property type="entry name" value="Cpl_7_lyso_C"/>
</dbReference>
<dbReference type="EMBL" id="AAXD02000028">
    <property type="protein sequence ID" value="EDN82835.1"/>
    <property type="molecule type" value="Genomic_DNA"/>
</dbReference>
<dbReference type="Pfam" id="PF08230">
    <property type="entry name" value="CW_7"/>
    <property type="match status" value="1"/>
</dbReference>
<evidence type="ECO:0000256" key="3">
    <source>
        <dbReference type="ARBA" id="ARBA00023295"/>
    </source>
</evidence>
<keyword evidence="3" id="KW-0326">Glycosidase</keyword>